<feature type="non-terminal residue" evidence="2">
    <location>
        <position position="248"/>
    </location>
</feature>
<protein>
    <submittedName>
        <fullName evidence="2">Copia protein</fullName>
    </submittedName>
</protein>
<name>A0ABP0Q8C8_9DINO</name>
<sequence>VLPELGYEQSAMDPRAFKFIGVNENGVHELQGLVIVEVDDLLCVGNAAREKGCSVNGRRLRVTNERYKIDVTKFANERLQPMPFQNGRKQGDPATQQETRTAVGAGHQRLEHETKKYPDMSIKIQSVPEKDMCFGVITDASYGNTEICSVGKGNLIYWRSGKIHRVVNSTLAAETQSLGKGLQELAWSITVYNELSDPNFDLRRWEAGAKSRRMSAIAKENLDETLRKVSKDAVLKSLLDHLVKSTVG</sequence>
<reference evidence="2 3" key="1">
    <citation type="submission" date="2024-02" db="EMBL/GenBank/DDBJ databases">
        <authorList>
            <person name="Chen Y."/>
            <person name="Shah S."/>
            <person name="Dougan E. K."/>
            <person name="Thang M."/>
            <person name="Chan C."/>
        </authorList>
    </citation>
    <scope>NUCLEOTIDE SEQUENCE [LARGE SCALE GENOMIC DNA]</scope>
</reference>
<dbReference type="Proteomes" id="UP001642464">
    <property type="component" value="Unassembled WGS sequence"/>
</dbReference>
<keyword evidence="3" id="KW-1185">Reference proteome</keyword>
<comment type="caution">
    <text evidence="2">The sequence shown here is derived from an EMBL/GenBank/DDBJ whole genome shotgun (WGS) entry which is preliminary data.</text>
</comment>
<evidence type="ECO:0000313" key="3">
    <source>
        <dbReference type="Proteomes" id="UP001642464"/>
    </source>
</evidence>
<dbReference type="EMBL" id="CAXAMM010039146">
    <property type="protein sequence ID" value="CAK9084273.1"/>
    <property type="molecule type" value="Genomic_DNA"/>
</dbReference>
<feature type="non-terminal residue" evidence="2">
    <location>
        <position position="1"/>
    </location>
</feature>
<organism evidence="2 3">
    <name type="scientific">Durusdinium trenchii</name>
    <dbReference type="NCBI Taxonomy" id="1381693"/>
    <lineage>
        <taxon>Eukaryota</taxon>
        <taxon>Sar</taxon>
        <taxon>Alveolata</taxon>
        <taxon>Dinophyceae</taxon>
        <taxon>Suessiales</taxon>
        <taxon>Symbiodiniaceae</taxon>
        <taxon>Durusdinium</taxon>
    </lineage>
</organism>
<evidence type="ECO:0000256" key="1">
    <source>
        <dbReference type="SAM" id="MobiDB-lite"/>
    </source>
</evidence>
<feature type="region of interest" description="Disordered" evidence="1">
    <location>
        <begin position="82"/>
        <end position="109"/>
    </location>
</feature>
<accession>A0ABP0Q8C8</accession>
<gene>
    <name evidence="2" type="ORF">SCF082_LOCUS39989</name>
</gene>
<evidence type="ECO:0000313" key="2">
    <source>
        <dbReference type="EMBL" id="CAK9084273.1"/>
    </source>
</evidence>
<proteinExistence type="predicted"/>